<feature type="region of interest" description="Disordered" evidence="1">
    <location>
        <begin position="1"/>
        <end position="37"/>
    </location>
</feature>
<dbReference type="OrthoDB" id="10684066at2759"/>
<evidence type="ECO:0000313" key="3">
    <source>
        <dbReference type="Proteomes" id="UP000800035"/>
    </source>
</evidence>
<reference evidence="2" key="1">
    <citation type="journal article" date="2020" name="Stud. Mycol.">
        <title>101 Dothideomycetes genomes: a test case for predicting lifestyles and emergence of pathogens.</title>
        <authorList>
            <person name="Haridas S."/>
            <person name="Albert R."/>
            <person name="Binder M."/>
            <person name="Bloem J."/>
            <person name="Labutti K."/>
            <person name="Salamov A."/>
            <person name="Andreopoulos B."/>
            <person name="Baker S."/>
            <person name="Barry K."/>
            <person name="Bills G."/>
            <person name="Bluhm B."/>
            <person name="Cannon C."/>
            <person name="Castanera R."/>
            <person name="Culley D."/>
            <person name="Daum C."/>
            <person name="Ezra D."/>
            <person name="Gonzalez J."/>
            <person name="Henrissat B."/>
            <person name="Kuo A."/>
            <person name="Liang C."/>
            <person name="Lipzen A."/>
            <person name="Lutzoni F."/>
            <person name="Magnuson J."/>
            <person name="Mondo S."/>
            <person name="Nolan M."/>
            <person name="Ohm R."/>
            <person name="Pangilinan J."/>
            <person name="Park H.-J."/>
            <person name="Ramirez L."/>
            <person name="Alfaro M."/>
            <person name="Sun H."/>
            <person name="Tritt A."/>
            <person name="Yoshinaga Y."/>
            <person name="Zwiers L.-H."/>
            <person name="Turgeon B."/>
            <person name="Goodwin S."/>
            <person name="Spatafora J."/>
            <person name="Crous P."/>
            <person name="Grigoriev I."/>
        </authorList>
    </citation>
    <scope>NUCLEOTIDE SEQUENCE</scope>
    <source>
        <strain evidence="2">CBS 675.92</strain>
    </source>
</reference>
<evidence type="ECO:0000313" key="2">
    <source>
        <dbReference type="EMBL" id="KAF1951358.1"/>
    </source>
</evidence>
<dbReference type="EMBL" id="ML977018">
    <property type="protein sequence ID" value="KAF1951358.1"/>
    <property type="molecule type" value="Genomic_DNA"/>
</dbReference>
<sequence>MNRPPGPPRSRNPPTGGRFPSQINFQQLPMQPHQPPQTPYTKAKFVYYPAERFLPPVGLYFQVMDPAIQSQLPHRIEQRITSRLPGFLRLLWRQSSSWRVYATQAWIESNFGILKKTPAPDYMQIRPTDKDEKRLQQEGYIVAGATYNLQALPEFTAKAWALRGRLASDSVRATMLAQRSDMRSTHRKEPPKQRLGPRGRGQQSNPQPSFEQSPQPMPVSAQPSPYHRPQYSGGRRGLPSQVSPGQNPQSPWVQHYGRQNYQTGPPPMPRSSVGLQPLTNPMHRAGTDTQVGLHPDTRNAFAGLQNPQMSSSPRFHGGSTNSSSGRGQRGFAGRGGQAGQHPSISSTHSQQGPSPVFPQVSGISTNYRHGQPNSQLNRPALVPTISGFHLSEQSLRVGGDTRGNTRKRVPVDQLAEHVKRSRHAAPTLEENISGSIGQEMNAPDSEDNVIRSTNTSNDVDALDNTSR</sequence>
<feature type="region of interest" description="Disordered" evidence="1">
    <location>
        <begin position="176"/>
        <end position="379"/>
    </location>
</feature>
<name>A0A6A5TG85_9PLEO</name>
<accession>A0A6A5TG85</accession>
<dbReference type="AlphaFoldDB" id="A0A6A5TG85"/>
<gene>
    <name evidence="2" type="ORF">CC80DRAFT_553475</name>
</gene>
<feature type="compositionally biased region" description="Polar residues" evidence="1">
    <location>
        <begin position="305"/>
        <end position="321"/>
    </location>
</feature>
<feature type="region of interest" description="Disordered" evidence="1">
    <location>
        <begin position="416"/>
        <end position="467"/>
    </location>
</feature>
<feature type="compositionally biased region" description="Polar residues" evidence="1">
    <location>
        <begin position="240"/>
        <end position="263"/>
    </location>
</feature>
<feature type="compositionally biased region" description="Polar residues" evidence="1">
    <location>
        <begin position="361"/>
        <end position="377"/>
    </location>
</feature>
<feature type="compositionally biased region" description="Polar residues" evidence="1">
    <location>
        <begin position="450"/>
        <end position="467"/>
    </location>
</feature>
<organism evidence="2 3">
    <name type="scientific">Byssothecium circinans</name>
    <dbReference type="NCBI Taxonomy" id="147558"/>
    <lineage>
        <taxon>Eukaryota</taxon>
        <taxon>Fungi</taxon>
        <taxon>Dikarya</taxon>
        <taxon>Ascomycota</taxon>
        <taxon>Pezizomycotina</taxon>
        <taxon>Dothideomycetes</taxon>
        <taxon>Pleosporomycetidae</taxon>
        <taxon>Pleosporales</taxon>
        <taxon>Massarineae</taxon>
        <taxon>Massarinaceae</taxon>
        <taxon>Byssothecium</taxon>
    </lineage>
</organism>
<protein>
    <submittedName>
        <fullName evidence="2">Uncharacterized protein</fullName>
    </submittedName>
</protein>
<feature type="compositionally biased region" description="Polar residues" evidence="1">
    <location>
        <begin position="201"/>
        <end position="214"/>
    </location>
</feature>
<feature type="compositionally biased region" description="Gly residues" evidence="1">
    <location>
        <begin position="327"/>
        <end position="338"/>
    </location>
</feature>
<feature type="compositionally biased region" description="Polar residues" evidence="1">
    <location>
        <begin position="342"/>
        <end position="353"/>
    </location>
</feature>
<feature type="compositionally biased region" description="Pro residues" evidence="1">
    <location>
        <begin position="1"/>
        <end position="11"/>
    </location>
</feature>
<feature type="compositionally biased region" description="Basic and acidic residues" evidence="1">
    <location>
        <begin position="180"/>
        <end position="192"/>
    </location>
</feature>
<dbReference type="Proteomes" id="UP000800035">
    <property type="component" value="Unassembled WGS sequence"/>
</dbReference>
<evidence type="ECO:0000256" key="1">
    <source>
        <dbReference type="SAM" id="MobiDB-lite"/>
    </source>
</evidence>
<proteinExistence type="predicted"/>
<keyword evidence="3" id="KW-1185">Reference proteome</keyword>